<evidence type="ECO:0000313" key="3">
    <source>
        <dbReference type="Proteomes" id="UP001163046"/>
    </source>
</evidence>
<sequence>MAKGEGVVKSEEESPDLDQYAKDALDELFSKEEQSYEEFLQDLFLTTIPKNGATCHEEKTTNDVGVQSSSSTKSQLTESDHIPEEVLGPGSTSVPILMRTAESSSGAVLQVDNLLSVKMN</sequence>
<keyword evidence="3" id="KW-1185">Reference proteome</keyword>
<evidence type="ECO:0000313" key="2">
    <source>
        <dbReference type="EMBL" id="KAJ7373530.1"/>
    </source>
</evidence>
<feature type="compositionally biased region" description="Low complexity" evidence="1">
    <location>
        <begin position="67"/>
        <end position="77"/>
    </location>
</feature>
<comment type="caution">
    <text evidence="2">The sequence shown here is derived from an EMBL/GenBank/DDBJ whole genome shotgun (WGS) entry which is preliminary data.</text>
</comment>
<proteinExistence type="predicted"/>
<gene>
    <name evidence="2" type="ORF">OS493_011130</name>
</gene>
<organism evidence="2 3">
    <name type="scientific">Desmophyllum pertusum</name>
    <dbReference type="NCBI Taxonomy" id="174260"/>
    <lineage>
        <taxon>Eukaryota</taxon>
        <taxon>Metazoa</taxon>
        <taxon>Cnidaria</taxon>
        <taxon>Anthozoa</taxon>
        <taxon>Hexacorallia</taxon>
        <taxon>Scleractinia</taxon>
        <taxon>Caryophylliina</taxon>
        <taxon>Caryophylliidae</taxon>
        <taxon>Desmophyllum</taxon>
    </lineage>
</organism>
<dbReference type="EMBL" id="MU826830">
    <property type="protein sequence ID" value="KAJ7373530.1"/>
    <property type="molecule type" value="Genomic_DNA"/>
</dbReference>
<protein>
    <submittedName>
        <fullName evidence="2">Uncharacterized protein</fullName>
    </submittedName>
</protein>
<dbReference type="Proteomes" id="UP001163046">
    <property type="component" value="Unassembled WGS sequence"/>
</dbReference>
<evidence type="ECO:0000256" key="1">
    <source>
        <dbReference type="SAM" id="MobiDB-lite"/>
    </source>
</evidence>
<reference evidence="2" key="1">
    <citation type="submission" date="2023-01" db="EMBL/GenBank/DDBJ databases">
        <title>Genome assembly of the deep-sea coral Lophelia pertusa.</title>
        <authorList>
            <person name="Herrera S."/>
            <person name="Cordes E."/>
        </authorList>
    </citation>
    <scope>NUCLEOTIDE SEQUENCE</scope>
    <source>
        <strain evidence="2">USNM1676648</strain>
        <tissue evidence="2">Polyp</tissue>
    </source>
</reference>
<feature type="compositionally biased region" description="Basic and acidic residues" evidence="1">
    <location>
        <begin position="1"/>
        <end position="12"/>
    </location>
</feature>
<feature type="region of interest" description="Disordered" evidence="1">
    <location>
        <begin position="1"/>
        <end position="21"/>
    </location>
</feature>
<accession>A0A9X0CS10</accession>
<dbReference type="AlphaFoldDB" id="A0A9X0CS10"/>
<feature type="region of interest" description="Disordered" evidence="1">
    <location>
        <begin position="54"/>
        <end position="91"/>
    </location>
</feature>
<name>A0A9X0CS10_9CNID</name>
<dbReference type="OrthoDB" id="10057631at2759"/>